<feature type="region of interest" description="Disordered" evidence="6">
    <location>
        <begin position="315"/>
        <end position="411"/>
    </location>
</feature>
<dbReference type="GO" id="GO:0005886">
    <property type="term" value="C:plasma membrane"/>
    <property type="evidence" value="ECO:0007669"/>
    <property type="project" value="UniProtKB-SubCell"/>
</dbReference>
<name>Q2JF95_FRACC</name>
<evidence type="ECO:0000256" key="6">
    <source>
        <dbReference type="SAM" id="MobiDB-lite"/>
    </source>
</evidence>
<dbReference type="STRING" id="106370.Francci3_0663"/>
<dbReference type="Proteomes" id="UP000001937">
    <property type="component" value="Chromosome"/>
</dbReference>
<reference evidence="9 10" key="1">
    <citation type="journal article" date="2007" name="Genome Res.">
        <title>Genome characteristics of facultatively symbiotic Frankia sp. strains reflect host range and host plant biogeography.</title>
        <authorList>
            <person name="Normand P."/>
            <person name="Lapierre P."/>
            <person name="Tisa L.S."/>
            <person name="Gogarten J.P."/>
            <person name="Alloisio N."/>
            <person name="Bagnarol E."/>
            <person name="Bassi C.A."/>
            <person name="Berry A.M."/>
            <person name="Bickhart D.M."/>
            <person name="Choisne N."/>
            <person name="Couloux A."/>
            <person name="Cournoyer B."/>
            <person name="Cruveiller S."/>
            <person name="Daubin V."/>
            <person name="Demange N."/>
            <person name="Francino M.P."/>
            <person name="Goltsman E."/>
            <person name="Huang Y."/>
            <person name="Kopp O.R."/>
            <person name="Labarre L."/>
            <person name="Lapidus A."/>
            <person name="Lavire C."/>
            <person name="Marechal J."/>
            <person name="Martinez M."/>
            <person name="Mastronunzio J.E."/>
            <person name="Mullin B.C."/>
            <person name="Niemann J."/>
            <person name="Pujic P."/>
            <person name="Rawnsley T."/>
            <person name="Rouy Z."/>
            <person name="Schenowitz C."/>
            <person name="Sellstedt A."/>
            <person name="Tavares F."/>
            <person name="Tomkins J.P."/>
            <person name="Vallenet D."/>
            <person name="Valverde C."/>
            <person name="Wall L.G."/>
            <person name="Wang Y."/>
            <person name="Medigue C."/>
            <person name="Benson D.R."/>
        </authorList>
    </citation>
    <scope>NUCLEOTIDE SEQUENCE [LARGE SCALE GENOMIC DNA]</scope>
    <source>
        <strain evidence="10">DSM 45818 / CECT 9043 / CcI3</strain>
    </source>
</reference>
<organism evidence="9 10">
    <name type="scientific">Frankia casuarinae (strain DSM 45818 / CECT 9043 / HFP020203 / CcI3)</name>
    <dbReference type="NCBI Taxonomy" id="106370"/>
    <lineage>
        <taxon>Bacteria</taxon>
        <taxon>Bacillati</taxon>
        <taxon>Actinomycetota</taxon>
        <taxon>Actinomycetes</taxon>
        <taxon>Frankiales</taxon>
        <taxon>Frankiaceae</taxon>
        <taxon>Frankia</taxon>
    </lineage>
</organism>
<evidence type="ECO:0000313" key="9">
    <source>
        <dbReference type="EMBL" id="ABD10047.1"/>
    </source>
</evidence>
<dbReference type="InterPro" id="IPR017039">
    <property type="entry name" value="Virul_fac_BrkB"/>
</dbReference>
<evidence type="ECO:0000313" key="10">
    <source>
        <dbReference type="Proteomes" id="UP000001937"/>
    </source>
</evidence>
<evidence type="ECO:0000256" key="1">
    <source>
        <dbReference type="ARBA" id="ARBA00004651"/>
    </source>
</evidence>
<feature type="domain" description="SSD" evidence="8">
    <location>
        <begin position="166"/>
        <end position="289"/>
    </location>
</feature>
<feature type="compositionally biased region" description="Low complexity" evidence="6">
    <location>
        <begin position="355"/>
        <end position="373"/>
    </location>
</feature>
<dbReference type="InterPro" id="IPR000731">
    <property type="entry name" value="SSD"/>
</dbReference>
<sequence length="411" mass="42971">MTGPRQAVRAGVGTVSGTAVAVRRKRPFLDHLVRAYSRYTADGGDRLAASATYFAFLSFFPLIALAFAVTGFVVDAYPDVQESLTRQINDYLPGLADKLDVASIGNAKVGVGIIGLAGLLLAGLAWIDALRDAIRLVWHQDIDVGNIITRRLRDVTVLAGLGLTLLASLVVTSLSTSATGSFLSWIGLSGSTAAAWVTGLLALLVALAIDTAVFLYLFWRLPQQTDRVRTVRGAVLGAVGVEILKIVGTWLVGQTMSNPVYGTFAVIVGLLIWINIVMRWTLFVAAWTVTAPYNSDVFPSGSAARHTVSEAADRAAAGSAGAAGAGSTGPESYRSSGSPNPEASRRLVPGSQNGSTPLAPASSDPSSAKPSSAGPVRVASESNPRGTVPLPARVRAFLRRRIPSGTSSRSD</sequence>
<dbReference type="eggNOG" id="COG1295">
    <property type="taxonomic scope" value="Bacteria"/>
</dbReference>
<dbReference type="PANTHER" id="PTHR30213">
    <property type="entry name" value="INNER MEMBRANE PROTEIN YHJD"/>
    <property type="match status" value="1"/>
</dbReference>
<feature type="transmembrane region" description="Helical" evidence="7">
    <location>
        <begin position="231"/>
        <end position="253"/>
    </location>
</feature>
<dbReference type="PhylomeDB" id="Q2JF95"/>
<keyword evidence="4 7" id="KW-1133">Transmembrane helix</keyword>
<accession>Q2JF95</accession>
<feature type="transmembrane region" description="Helical" evidence="7">
    <location>
        <begin position="194"/>
        <end position="219"/>
    </location>
</feature>
<protein>
    <submittedName>
        <fullName evidence="9">Ribonuclease BN</fullName>
    </submittedName>
</protein>
<dbReference type="Pfam" id="PF03631">
    <property type="entry name" value="Virul_fac_BrkB"/>
    <property type="match status" value="1"/>
</dbReference>
<dbReference type="AlphaFoldDB" id="Q2JF95"/>
<proteinExistence type="predicted"/>
<evidence type="ECO:0000256" key="2">
    <source>
        <dbReference type="ARBA" id="ARBA00022475"/>
    </source>
</evidence>
<comment type="subcellular location">
    <subcellularLocation>
        <location evidence="1">Cell membrane</location>
        <topology evidence="1">Multi-pass membrane protein</topology>
    </subcellularLocation>
</comment>
<feature type="transmembrane region" description="Helical" evidence="7">
    <location>
        <begin position="53"/>
        <end position="74"/>
    </location>
</feature>
<feature type="transmembrane region" description="Helical" evidence="7">
    <location>
        <begin position="155"/>
        <end position="174"/>
    </location>
</feature>
<dbReference type="EMBL" id="CP000249">
    <property type="protein sequence ID" value="ABD10047.1"/>
    <property type="molecule type" value="Genomic_DNA"/>
</dbReference>
<evidence type="ECO:0000256" key="7">
    <source>
        <dbReference type="SAM" id="Phobius"/>
    </source>
</evidence>
<keyword evidence="2" id="KW-1003">Cell membrane</keyword>
<evidence type="ECO:0000259" key="8">
    <source>
        <dbReference type="PROSITE" id="PS50156"/>
    </source>
</evidence>
<keyword evidence="10" id="KW-1185">Reference proteome</keyword>
<feature type="transmembrane region" description="Helical" evidence="7">
    <location>
        <begin position="109"/>
        <end position="127"/>
    </location>
</feature>
<keyword evidence="5 7" id="KW-0472">Membrane</keyword>
<dbReference type="KEGG" id="fra:Francci3_0663"/>
<feature type="transmembrane region" description="Helical" evidence="7">
    <location>
        <begin position="259"/>
        <end position="278"/>
    </location>
</feature>
<evidence type="ECO:0000256" key="4">
    <source>
        <dbReference type="ARBA" id="ARBA00022989"/>
    </source>
</evidence>
<dbReference type="PROSITE" id="PS50156">
    <property type="entry name" value="SSD"/>
    <property type="match status" value="1"/>
</dbReference>
<dbReference type="RefSeq" id="WP_011435116.1">
    <property type="nucleotide sequence ID" value="NC_007777.1"/>
</dbReference>
<evidence type="ECO:0000256" key="5">
    <source>
        <dbReference type="ARBA" id="ARBA00023136"/>
    </source>
</evidence>
<dbReference type="HOGENOM" id="CLU_050028_3_0_11"/>
<feature type="compositionally biased region" description="Polar residues" evidence="6">
    <location>
        <begin position="329"/>
        <end position="341"/>
    </location>
</feature>
<keyword evidence="3 7" id="KW-0812">Transmembrane</keyword>
<evidence type="ECO:0000256" key="3">
    <source>
        <dbReference type="ARBA" id="ARBA00022692"/>
    </source>
</evidence>
<gene>
    <name evidence="9" type="ordered locus">Francci3_0663</name>
</gene>
<dbReference type="PANTHER" id="PTHR30213:SF1">
    <property type="entry name" value="INNER MEMBRANE PROTEIN YHJD"/>
    <property type="match status" value="1"/>
</dbReference>